<evidence type="ECO:0000256" key="1">
    <source>
        <dbReference type="SAM" id="Phobius"/>
    </source>
</evidence>
<evidence type="ECO:0000313" key="2">
    <source>
        <dbReference type="EMBL" id="RCJ18919.1"/>
    </source>
</evidence>
<dbReference type="EMBL" id="LXQD01000344">
    <property type="protein sequence ID" value="RCJ18919.1"/>
    <property type="molecule type" value="Genomic_DNA"/>
</dbReference>
<accession>A0A367Q439</accession>
<name>A0A367Q439_9NOSO</name>
<sequence>MKIVKLPYIFWHLITNFTHYCLTLLGGVVLIWDAVGIILKKIRLQIAQQSRRTLRNAIVAQRSYVWGQQLWDKAAPEVSQQSQILTNDLGVLYNCKCINSNLL</sequence>
<dbReference type="AlphaFoldDB" id="A0A367Q439"/>
<evidence type="ECO:0000313" key="3">
    <source>
        <dbReference type="Proteomes" id="UP000252107"/>
    </source>
</evidence>
<feature type="transmembrane region" description="Helical" evidence="1">
    <location>
        <begin position="17"/>
        <end position="39"/>
    </location>
</feature>
<organism evidence="2 3">
    <name type="scientific">Nostoc minutum NIES-26</name>
    <dbReference type="NCBI Taxonomy" id="1844469"/>
    <lineage>
        <taxon>Bacteria</taxon>
        <taxon>Bacillati</taxon>
        <taxon>Cyanobacteriota</taxon>
        <taxon>Cyanophyceae</taxon>
        <taxon>Nostocales</taxon>
        <taxon>Nostocaceae</taxon>
        <taxon>Nostoc</taxon>
    </lineage>
</organism>
<comment type="caution">
    <text evidence="2">The sequence shown here is derived from an EMBL/GenBank/DDBJ whole genome shotgun (WGS) entry which is preliminary data.</text>
</comment>
<reference evidence="2" key="1">
    <citation type="submission" date="2016-04" db="EMBL/GenBank/DDBJ databases">
        <authorList>
            <person name="Tabuchi Yagui T.R."/>
        </authorList>
    </citation>
    <scope>NUCLEOTIDE SEQUENCE [LARGE SCALE GENOMIC DNA]</scope>
    <source>
        <strain evidence="2">NIES-26</strain>
    </source>
</reference>
<keyword evidence="1" id="KW-0472">Membrane</keyword>
<gene>
    <name evidence="2" type="ORF">A6770_32505</name>
</gene>
<proteinExistence type="predicted"/>
<keyword evidence="1" id="KW-0812">Transmembrane</keyword>
<keyword evidence="3" id="KW-1185">Reference proteome</keyword>
<protein>
    <submittedName>
        <fullName evidence="2">Uncharacterized protein</fullName>
    </submittedName>
</protein>
<keyword evidence="1" id="KW-1133">Transmembrane helix</keyword>
<dbReference type="Proteomes" id="UP000252107">
    <property type="component" value="Unassembled WGS sequence"/>
</dbReference>